<dbReference type="AlphaFoldDB" id="A0A4V3GKI7"/>
<dbReference type="GO" id="GO:0008887">
    <property type="term" value="F:glycerate kinase activity"/>
    <property type="evidence" value="ECO:0007669"/>
    <property type="project" value="UniProtKB-UniRule"/>
</dbReference>
<comment type="caution">
    <text evidence="5">The sequence shown here is derived from an EMBL/GenBank/DDBJ whole genome shotgun (WGS) entry which is preliminary data.</text>
</comment>
<dbReference type="NCBIfam" id="TIGR00045">
    <property type="entry name" value="glycerate kinase"/>
    <property type="match status" value="1"/>
</dbReference>
<sequence>MRVLIAPNAFKDSLDARAAADAIREGLERSRLAAGYFSFPIADGGDGTGSLLTERLGGTRVEVPAQDPLGRTIGAAYGIAPRFGAPTALLHQAAPGPIALIDMATASGLSLLQPGERDPLHVTSQGTGQLLRSALSAGARQVLLGVGGSATVDGGAGILHALGARLLDAAGHELSPNPLGLLQLDRIDLTGLYPPVRDTRMLILCDVDNPLLGPSGTAAVFGPQKGADAGTVALLEKALTRWCEVISRMGVDRRPGAAGAGADTAALSLGALPHGGAAGGVAAGLFAVLGATLVNGADGFLDLTRFDDALERADLVLTGEGSLDAQTLRGKGPYAIARRALTRDIPVIGLAGSIPTADEPRLRDFFDALFNINHAPSSLDQALRDTRANLTRTALAIGDLLALRS</sequence>
<dbReference type="PIRSF" id="PIRSF006078">
    <property type="entry name" value="GlxK"/>
    <property type="match status" value="1"/>
</dbReference>
<dbReference type="InterPro" id="IPR036129">
    <property type="entry name" value="Glycerate_kinase_sf"/>
</dbReference>
<dbReference type="RefSeq" id="WP_133995516.1">
    <property type="nucleotide sequence ID" value="NZ_SODV01000002.1"/>
</dbReference>
<keyword evidence="2 4" id="KW-0808">Transferase</keyword>
<evidence type="ECO:0000256" key="2">
    <source>
        <dbReference type="ARBA" id="ARBA00022679"/>
    </source>
</evidence>
<evidence type="ECO:0000313" key="6">
    <source>
        <dbReference type="Proteomes" id="UP000294498"/>
    </source>
</evidence>
<comment type="similarity">
    <text evidence="1 4">Belongs to the glycerate kinase type-1 family.</text>
</comment>
<evidence type="ECO:0000256" key="1">
    <source>
        <dbReference type="ARBA" id="ARBA00006284"/>
    </source>
</evidence>
<proteinExistence type="inferred from homology"/>
<evidence type="ECO:0000256" key="3">
    <source>
        <dbReference type="ARBA" id="ARBA00022777"/>
    </source>
</evidence>
<evidence type="ECO:0000256" key="4">
    <source>
        <dbReference type="PIRNR" id="PIRNR006078"/>
    </source>
</evidence>
<dbReference type="Gene3D" id="3.40.50.10350">
    <property type="entry name" value="Glycerate kinase, domain 1"/>
    <property type="match status" value="1"/>
</dbReference>
<dbReference type="InterPro" id="IPR004381">
    <property type="entry name" value="Glycerate_kinase"/>
</dbReference>
<keyword evidence="6" id="KW-1185">Reference proteome</keyword>
<dbReference type="EMBL" id="SODV01000002">
    <property type="protein sequence ID" value="TDW95812.1"/>
    <property type="molecule type" value="Genomic_DNA"/>
</dbReference>
<evidence type="ECO:0000313" key="5">
    <source>
        <dbReference type="EMBL" id="TDW95812.1"/>
    </source>
</evidence>
<dbReference type="SUPFAM" id="SSF110738">
    <property type="entry name" value="Glycerate kinase I"/>
    <property type="match status" value="1"/>
</dbReference>
<dbReference type="Pfam" id="PF02595">
    <property type="entry name" value="Gly_kinase"/>
    <property type="match status" value="1"/>
</dbReference>
<name>A0A4V3GKI7_9BACT</name>
<accession>A0A4V3GKI7</accession>
<reference evidence="5 6" key="1">
    <citation type="submission" date="2019-03" db="EMBL/GenBank/DDBJ databases">
        <title>Genomic Encyclopedia of Type Strains, Phase IV (KMG-IV): sequencing the most valuable type-strain genomes for metagenomic binning, comparative biology and taxonomic classification.</title>
        <authorList>
            <person name="Goeker M."/>
        </authorList>
    </citation>
    <scope>NUCLEOTIDE SEQUENCE [LARGE SCALE GENOMIC DNA]</scope>
    <source>
        <strain evidence="5 6">DSM 100059</strain>
    </source>
</reference>
<dbReference type="GO" id="GO:0031388">
    <property type="term" value="P:organic acid phosphorylation"/>
    <property type="evidence" value="ECO:0007669"/>
    <property type="project" value="UniProtKB-UniRule"/>
</dbReference>
<protein>
    <submittedName>
        <fullName evidence="5">Glycerate kinase</fullName>
    </submittedName>
</protein>
<dbReference type="OrthoDB" id="9774290at2"/>
<keyword evidence="3 4" id="KW-0418">Kinase</keyword>
<dbReference type="PANTHER" id="PTHR21599:SF0">
    <property type="entry name" value="GLYCERATE KINASE"/>
    <property type="match status" value="1"/>
</dbReference>
<gene>
    <name evidence="5" type="ORF">EDB95_3626</name>
</gene>
<organism evidence="5 6">
    <name type="scientific">Dinghuibacter silviterrae</name>
    <dbReference type="NCBI Taxonomy" id="1539049"/>
    <lineage>
        <taxon>Bacteria</taxon>
        <taxon>Pseudomonadati</taxon>
        <taxon>Bacteroidota</taxon>
        <taxon>Chitinophagia</taxon>
        <taxon>Chitinophagales</taxon>
        <taxon>Chitinophagaceae</taxon>
        <taxon>Dinghuibacter</taxon>
    </lineage>
</organism>
<dbReference type="InterPro" id="IPR018197">
    <property type="entry name" value="Glycerate_kinase_RE-like"/>
</dbReference>
<dbReference type="PANTHER" id="PTHR21599">
    <property type="entry name" value="GLYCERATE KINASE"/>
    <property type="match status" value="1"/>
</dbReference>
<dbReference type="Proteomes" id="UP000294498">
    <property type="component" value="Unassembled WGS sequence"/>
</dbReference>
<dbReference type="InterPro" id="IPR018193">
    <property type="entry name" value="Glyc_kinase_flavodox-like_fold"/>
</dbReference>
<dbReference type="Gene3D" id="3.90.1510.10">
    <property type="entry name" value="Glycerate kinase, domain 2"/>
    <property type="match status" value="1"/>
</dbReference>